<protein>
    <submittedName>
        <fullName evidence="2">CACTA en-spm transposon protein</fullName>
    </submittedName>
</protein>
<dbReference type="AlphaFoldDB" id="A0A5A7U0S6"/>
<organism evidence="2 3">
    <name type="scientific">Cucumis melo var. makuwa</name>
    <name type="common">Oriental melon</name>
    <dbReference type="NCBI Taxonomy" id="1194695"/>
    <lineage>
        <taxon>Eukaryota</taxon>
        <taxon>Viridiplantae</taxon>
        <taxon>Streptophyta</taxon>
        <taxon>Embryophyta</taxon>
        <taxon>Tracheophyta</taxon>
        <taxon>Spermatophyta</taxon>
        <taxon>Magnoliopsida</taxon>
        <taxon>eudicotyledons</taxon>
        <taxon>Gunneridae</taxon>
        <taxon>Pentapetalae</taxon>
        <taxon>rosids</taxon>
        <taxon>fabids</taxon>
        <taxon>Cucurbitales</taxon>
        <taxon>Cucurbitaceae</taxon>
        <taxon>Benincaseae</taxon>
        <taxon>Cucumis</taxon>
    </lineage>
</organism>
<reference evidence="2 3" key="1">
    <citation type="submission" date="2019-08" db="EMBL/GenBank/DDBJ databases">
        <title>Draft genome sequences of two oriental melons (Cucumis melo L. var makuwa).</title>
        <authorList>
            <person name="Kwon S.-Y."/>
        </authorList>
    </citation>
    <scope>NUCLEOTIDE SEQUENCE [LARGE SCALE GENOMIC DNA]</scope>
    <source>
        <strain evidence="3">cv. SW 3</strain>
        <tissue evidence="2">Leaf</tissue>
    </source>
</reference>
<dbReference type="EMBL" id="SSTE01013041">
    <property type="protein sequence ID" value="KAA0047836.1"/>
    <property type="molecule type" value="Genomic_DNA"/>
</dbReference>
<sequence>MGVLRDHHLFRTVRLDGAPVQHDYRYDSSDSTGSSHPDGPKCPLDTEDQSYVPTGRMLHVEDEVRARANWRATRSETVKGHRDYRFRLSLFQIFALEFDTINVLTRDTFPVRFLKWDDVTPKYIELVKGGLQEQLLMNKAARVKQSYNHSSGAKSFLQRQYELTEQRDHLIHRVKLFRKTHAWDGLFVSQVAADVHNQMPELQSQPAP</sequence>
<proteinExistence type="predicted"/>
<evidence type="ECO:0000313" key="2">
    <source>
        <dbReference type="EMBL" id="KAA0047836.1"/>
    </source>
</evidence>
<dbReference type="InterPro" id="IPR004252">
    <property type="entry name" value="Probable_transposase_24"/>
</dbReference>
<gene>
    <name evidence="2" type="ORF">E6C27_scaffold133G00930</name>
</gene>
<name>A0A5A7U0S6_CUCMM</name>
<comment type="caution">
    <text evidence="2">The sequence shown here is derived from an EMBL/GenBank/DDBJ whole genome shotgun (WGS) entry which is preliminary data.</text>
</comment>
<accession>A0A5A7U0S6</accession>
<dbReference type="Pfam" id="PF03004">
    <property type="entry name" value="Transposase_24"/>
    <property type="match status" value="1"/>
</dbReference>
<evidence type="ECO:0000256" key="1">
    <source>
        <dbReference type="SAM" id="MobiDB-lite"/>
    </source>
</evidence>
<dbReference type="OrthoDB" id="1921870at2759"/>
<feature type="region of interest" description="Disordered" evidence="1">
    <location>
        <begin position="22"/>
        <end position="45"/>
    </location>
</feature>
<evidence type="ECO:0000313" key="3">
    <source>
        <dbReference type="Proteomes" id="UP000321393"/>
    </source>
</evidence>
<dbReference type="Proteomes" id="UP000321393">
    <property type="component" value="Unassembled WGS sequence"/>
</dbReference>